<evidence type="ECO:0000256" key="10">
    <source>
        <dbReference type="ARBA" id="ARBA00031082"/>
    </source>
</evidence>
<comment type="function">
    <text evidence="12 15">Catalyzes the conversion of uracil and 5-phospho-alpha-D-ribose 1-diphosphate (PRPP) to UMP and diphosphate.</text>
</comment>
<accession>A0A2M9G5Y6</accession>
<dbReference type="SUPFAM" id="SSF53271">
    <property type="entry name" value="PRTase-like"/>
    <property type="match status" value="1"/>
</dbReference>
<evidence type="ECO:0000313" key="17">
    <source>
        <dbReference type="EMBL" id="PJK31129.1"/>
    </source>
</evidence>
<dbReference type="GO" id="GO:0005525">
    <property type="term" value="F:GTP binding"/>
    <property type="evidence" value="ECO:0007669"/>
    <property type="project" value="UniProtKB-KW"/>
</dbReference>
<dbReference type="Gene3D" id="3.40.50.2020">
    <property type="match status" value="1"/>
</dbReference>
<dbReference type="InterPro" id="IPR029057">
    <property type="entry name" value="PRTase-like"/>
</dbReference>
<dbReference type="InterPro" id="IPR034332">
    <property type="entry name" value="Upp_B"/>
</dbReference>
<dbReference type="EMBL" id="PHIG01000007">
    <property type="protein sequence ID" value="PJK31129.1"/>
    <property type="molecule type" value="Genomic_DNA"/>
</dbReference>
<keyword evidence="9 15" id="KW-0342">GTP-binding</keyword>
<dbReference type="CDD" id="cd06223">
    <property type="entry name" value="PRTases_typeI"/>
    <property type="match status" value="1"/>
</dbReference>
<feature type="binding site" evidence="15">
    <location>
        <position position="196"/>
    </location>
    <ligand>
        <name>uracil</name>
        <dbReference type="ChEBI" id="CHEBI:17568"/>
    </ligand>
</feature>
<comment type="pathway">
    <text evidence="1 15">Pyrimidine metabolism; UMP biosynthesis via salvage pathway; UMP from uracil: step 1/1.</text>
</comment>
<evidence type="ECO:0000313" key="18">
    <source>
        <dbReference type="Proteomes" id="UP000229498"/>
    </source>
</evidence>
<organism evidence="17 18">
    <name type="scientific">Minwuia thermotolerans</name>
    <dbReference type="NCBI Taxonomy" id="2056226"/>
    <lineage>
        <taxon>Bacteria</taxon>
        <taxon>Pseudomonadati</taxon>
        <taxon>Pseudomonadota</taxon>
        <taxon>Alphaproteobacteria</taxon>
        <taxon>Minwuiales</taxon>
        <taxon>Minwuiaceae</taxon>
        <taxon>Minwuia</taxon>
    </lineage>
</organism>
<protein>
    <recommendedName>
        <fullName evidence="13 15">Uracil phosphoribosyltransferase</fullName>
        <ecNumber evidence="3 15">2.4.2.9</ecNumber>
    </recommendedName>
    <alternativeName>
        <fullName evidence="10 15">UMP pyrophosphorylase</fullName>
    </alternativeName>
    <alternativeName>
        <fullName evidence="14 15">UPRTase</fullName>
    </alternativeName>
</protein>
<evidence type="ECO:0000256" key="2">
    <source>
        <dbReference type="ARBA" id="ARBA00009516"/>
    </source>
</evidence>
<comment type="caution">
    <text evidence="17">The sequence shown here is derived from an EMBL/GenBank/DDBJ whole genome shotgun (WGS) entry which is preliminary data.</text>
</comment>
<comment type="activity regulation">
    <text evidence="15">Allosterically activated by GTP.</text>
</comment>
<dbReference type="InterPro" id="IPR050054">
    <property type="entry name" value="UPRTase/APRTase"/>
</dbReference>
<feature type="binding site" evidence="15">
    <location>
        <begin position="133"/>
        <end position="141"/>
    </location>
    <ligand>
        <name>5-phospho-alpha-D-ribose 1-diphosphate</name>
        <dbReference type="ChEBI" id="CHEBI:58017"/>
    </ligand>
</feature>
<comment type="cofactor">
    <cofactor evidence="15">
        <name>Mg(2+)</name>
        <dbReference type="ChEBI" id="CHEBI:18420"/>
    </cofactor>
    <text evidence="15">Binds 1 Mg(2+) ion per subunit. The magnesium is bound as Mg-PRPP.</text>
</comment>
<keyword evidence="7 15" id="KW-0547">Nucleotide-binding</keyword>
<feature type="domain" description="Phosphoribosyltransferase" evidence="16">
    <location>
        <begin position="8"/>
        <end position="210"/>
    </location>
</feature>
<evidence type="ECO:0000256" key="3">
    <source>
        <dbReference type="ARBA" id="ARBA00011894"/>
    </source>
</evidence>
<evidence type="ECO:0000256" key="1">
    <source>
        <dbReference type="ARBA" id="ARBA00005180"/>
    </source>
</evidence>
<evidence type="ECO:0000256" key="14">
    <source>
        <dbReference type="ARBA" id="ARBA00079807"/>
    </source>
</evidence>
<keyword evidence="18" id="KW-1185">Reference proteome</keyword>
<name>A0A2M9G5Y6_9PROT</name>
<dbReference type="GO" id="GO:0004845">
    <property type="term" value="F:uracil phosphoribosyltransferase activity"/>
    <property type="evidence" value="ECO:0007669"/>
    <property type="project" value="UniProtKB-UniRule"/>
</dbReference>
<evidence type="ECO:0000256" key="6">
    <source>
        <dbReference type="ARBA" id="ARBA00022679"/>
    </source>
</evidence>
<dbReference type="FunFam" id="3.40.50.2020:FF:000003">
    <property type="entry name" value="Uracil phosphoribosyltransferase"/>
    <property type="match status" value="1"/>
</dbReference>
<evidence type="ECO:0000256" key="13">
    <source>
        <dbReference type="ARBA" id="ARBA00072146"/>
    </source>
</evidence>
<dbReference type="NCBIfam" id="TIGR01091">
    <property type="entry name" value="upp"/>
    <property type="match status" value="1"/>
</dbReference>
<dbReference type="RefSeq" id="WP_109796253.1">
    <property type="nucleotide sequence ID" value="NZ_PHIG01000007.1"/>
</dbReference>
<dbReference type="NCBIfam" id="NF001097">
    <property type="entry name" value="PRK00129.1"/>
    <property type="match status" value="1"/>
</dbReference>
<evidence type="ECO:0000256" key="8">
    <source>
        <dbReference type="ARBA" id="ARBA00022842"/>
    </source>
</evidence>
<evidence type="ECO:0000256" key="11">
    <source>
        <dbReference type="ARBA" id="ARBA00052919"/>
    </source>
</evidence>
<sequence length="211" mass="22301">MTAAGVTVVDHPVAQHKLTLLRRAATPPSLFRRTLRELGALLAYEALRDLPVAAVRIETPVAEMDASEIAQGTLAVVSILRAGNGLADGVSDLLPDAPVGHIGLRRDEATLKPERYYLNLPRGIGRARVLLVDPMLATGGSAADAIDQLRAAGVREIRFVCVLAAPEGLAHMAERHPDVPVVTAAIDSRLNEVGYIVPGLGDAGDRLYGTV</sequence>
<proteinExistence type="inferred from homology"/>
<evidence type="ECO:0000256" key="5">
    <source>
        <dbReference type="ARBA" id="ARBA00022676"/>
    </source>
</evidence>
<evidence type="ECO:0000256" key="7">
    <source>
        <dbReference type="ARBA" id="ARBA00022741"/>
    </source>
</evidence>
<evidence type="ECO:0000259" key="16">
    <source>
        <dbReference type="Pfam" id="PF14681"/>
    </source>
</evidence>
<dbReference type="GO" id="GO:0000287">
    <property type="term" value="F:magnesium ion binding"/>
    <property type="evidence" value="ECO:0007669"/>
    <property type="project" value="UniProtKB-UniRule"/>
</dbReference>
<reference evidence="17 18" key="1">
    <citation type="submission" date="2017-11" db="EMBL/GenBank/DDBJ databases">
        <title>Draft genome sequence of Rhizobiales bacterium SY3-13.</title>
        <authorList>
            <person name="Sun C."/>
        </authorList>
    </citation>
    <scope>NUCLEOTIDE SEQUENCE [LARGE SCALE GENOMIC DNA]</scope>
    <source>
        <strain evidence="17 18">SY3-13</strain>
    </source>
</reference>
<evidence type="ECO:0000256" key="4">
    <source>
        <dbReference type="ARBA" id="ARBA00022533"/>
    </source>
</evidence>
<dbReference type="PANTHER" id="PTHR32315:SF4">
    <property type="entry name" value="URACIL PHOSPHORIBOSYLTRANSFERASE, CHLOROPLASTIC"/>
    <property type="match status" value="1"/>
</dbReference>
<feature type="binding site" evidence="15">
    <location>
        <begin position="201"/>
        <end position="203"/>
    </location>
    <ligand>
        <name>uracil</name>
        <dbReference type="ChEBI" id="CHEBI:17568"/>
    </ligand>
</feature>
<dbReference type="AlphaFoldDB" id="A0A2M9G5Y6"/>
<dbReference type="OrthoDB" id="9781675at2"/>
<dbReference type="Proteomes" id="UP000229498">
    <property type="component" value="Unassembled WGS sequence"/>
</dbReference>
<dbReference type="PANTHER" id="PTHR32315">
    <property type="entry name" value="ADENINE PHOSPHORIBOSYLTRANSFERASE"/>
    <property type="match status" value="1"/>
</dbReference>
<comment type="catalytic activity">
    <reaction evidence="11 15">
        <text>UMP + diphosphate = 5-phospho-alpha-D-ribose 1-diphosphate + uracil</text>
        <dbReference type="Rhea" id="RHEA:13017"/>
        <dbReference type="ChEBI" id="CHEBI:17568"/>
        <dbReference type="ChEBI" id="CHEBI:33019"/>
        <dbReference type="ChEBI" id="CHEBI:57865"/>
        <dbReference type="ChEBI" id="CHEBI:58017"/>
        <dbReference type="EC" id="2.4.2.9"/>
    </reaction>
</comment>
<keyword evidence="6 15" id="KW-0808">Transferase</keyword>
<feature type="binding site" evidence="15">
    <location>
        <position position="202"/>
    </location>
    <ligand>
        <name>5-phospho-alpha-D-ribose 1-diphosphate</name>
        <dbReference type="ChEBI" id="CHEBI:58017"/>
    </ligand>
</feature>
<dbReference type="EC" id="2.4.2.9" evidence="3 15"/>
<dbReference type="HAMAP" id="MF_01218_B">
    <property type="entry name" value="Upp_B"/>
    <property type="match status" value="1"/>
</dbReference>
<keyword evidence="8 15" id="KW-0460">Magnesium</keyword>
<feature type="binding site" evidence="15">
    <location>
        <position position="106"/>
    </location>
    <ligand>
        <name>5-phospho-alpha-D-ribose 1-diphosphate</name>
        <dbReference type="ChEBI" id="CHEBI:58017"/>
    </ligand>
</feature>
<dbReference type="GO" id="GO:0005737">
    <property type="term" value="C:cytoplasm"/>
    <property type="evidence" value="ECO:0007669"/>
    <property type="project" value="UniProtKB-ARBA"/>
</dbReference>
<keyword evidence="5 15" id="KW-0328">Glycosyltransferase</keyword>
<gene>
    <name evidence="15" type="primary">upp</name>
    <name evidence="17" type="ORF">CVT23_02520</name>
</gene>
<dbReference type="GO" id="GO:0044206">
    <property type="term" value="P:UMP salvage"/>
    <property type="evidence" value="ECO:0007669"/>
    <property type="project" value="UniProtKB-UniRule"/>
</dbReference>
<dbReference type="InterPro" id="IPR000836">
    <property type="entry name" value="PRTase_dom"/>
</dbReference>
<dbReference type="InterPro" id="IPR005765">
    <property type="entry name" value="UPRT"/>
</dbReference>
<keyword evidence="4 15" id="KW-0021">Allosteric enzyme</keyword>
<evidence type="ECO:0000256" key="12">
    <source>
        <dbReference type="ARBA" id="ARBA00056901"/>
    </source>
</evidence>
<evidence type="ECO:0000256" key="9">
    <source>
        <dbReference type="ARBA" id="ARBA00023134"/>
    </source>
</evidence>
<feature type="binding site" evidence="15">
    <location>
        <position position="81"/>
    </location>
    <ligand>
        <name>5-phospho-alpha-D-ribose 1-diphosphate</name>
        <dbReference type="ChEBI" id="CHEBI:58017"/>
    </ligand>
</feature>
<dbReference type="Pfam" id="PF14681">
    <property type="entry name" value="UPRTase"/>
    <property type="match status" value="1"/>
</dbReference>
<evidence type="ECO:0000256" key="15">
    <source>
        <dbReference type="HAMAP-Rule" id="MF_01218"/>
    </source>
</evidence>
<dbReference type="UniPathway" id="UPA00574">
    <property type="reaction ID" value="UER00636"/>
</dbReference>
<dbReference type="GO" id="GO:0006223">
    <property type="term" value="P:uracil salvage"/>
    <property type="evidence" value="ECO:0007669"/>
    <property type="project" value="InterPro"/>
</dbReference>
<comment type="similarity">
    <text evidence="2 15">Belongs to the UPRTase family.</text>
</comment>